<dbReference type="FunFam" id="3.40.50.300:FF:000299">
    <property type="entry name" value="ABC transporter ATP-binding protein/permease"/>
    <property type="match status" value="1"/>
</dbReference>
<dbReference type="GO" id="GO:0006508">
    <property type="term" value="P:proteolysis"/>
    <property type="evidence" value="ECO:0007669"/>
    <property type="project" value="InterPro"/>
</dbReference>
<dbReference type="Pfam" id="PF00005">
    <property type="entry name" value="ABC_tran"/>
    <property type="match status" value="1"/>
</dbReference>
<gene>
    <name evidence="13" type="ORF">FHU10_2942</name>
</gene>
<dbReference type="Gene3D" id="3.90.70.10">
    <property type="entry name" value="Cysteine proteinases"/>
    <property type="match status" value="1"/>
</dbReference>
<evidence type="ECO:0000256" key="9">
    <source>
        <dbReference type="SAM" id="Phobius"/>
    </source>
</evidence>
<dbReference type="InterPro" id="IPR011527">
    <property type="entry name" value="ABC1_TM_dom"/>
</dbReference>
<evidence type="ECO:0000313" key="13">
    <source>
        <dbReference type="EMBL" id="TVZ70373.1"/>
    </source>
</evidence>
<dbReference type="PROSITE" id="PS00211">
    <property type="entry name" value="ABC_TRANSPORTER_1"/>
    <property type="match status" value="1"/>
</dbReference>
<accession>A0A542CYJ0</accession>
<keyword evidence="3" id="KW-1003">Cell membrane</keyword>
<evidence type="ECO:0000256" key="8">
    <source>
        <dbReference type="ARBA" id="ARBA00023136"/>
    </source>
</evidence>
<dbReference type="CDD" id="cd02419">
    <property type="entry name" value="Peptidase_C39C"/>
    <property type="match status" value="1"/>
</dbReference>
<evidence type="ECO:0000256" key="1">
    <source>
        <dbReference type="ARBA" id="ARBA00004651"/>
    </source>
</evidence>
<dbReference type="PROSITE" id="PS50990">
    <property type="entry name" value="PEPTIDASE_C39"/>
    <property type="match status" value="1"/>
</dbReference>
<reference evidence="13" key="1">
    <citation type="submission" date="2019-06" db="EMBL/GenBank/DDBJ databases">
        <authorList>
            <person name="Deangelis K."/>
            <person name="Huntemann M."/>
            <person name="Clum A."/>
            <person name="Pillay M."/>
            <person name="Palaniappan K."/>
            <person name="Varghese N."/>
            <person name="Mikhailova N."/>
            <person name="Stamatis D."/>
            <person name="Reddy T."/>
            <person name="Daum C."/>
            <person name="Shapiro N."/>
            <person name="Ivanova N."/>
            <person name="Kyrpides N."/>
            <person name="Woyke T."/>
        </authorList>
    </citation>
    <scope>NUCLEOTIDE SEQUENCE [LARGE SCALE GENOMIC DNA]</scope>
    <source>
        <strain evidence="13">128R</strain>
    </source>
</reference>
<dbReference type="Gene3D" id="3.40.50.300">
    <property type="entry name" value="P-loop containing nucleotide triphosphate hydrolases"/>
    <property type="match status" value="1"/>
</dbReference>
<feature type="domain" description="ABC transporter" evidence="10">
    <location>
        <begin position="494"/>
        <end position="711"/>
    </location>
</feature>
<feature type="transmembrane region" description="Helical" evidence="9">
    <location>
        <begin position="290"/>
        <end position="307"/>
    </location>
</feature>
<dbReference type="InterPro" id="IPR027417">
    <property type="entry name" value="P-loop_NTPase"/>
</dbReference>
<dbReference type="InterPro" id="IPR039421">
    <property type="entry name" value="Type_1_exporter"/>
</dbReference>
<reference evidence="13" key="2">
    <citation type="submission" date="2019-08" db="EMBL/GenBank/DDBJ databases">
        <title>Investigation of anaerobic lignin degradation for improved lignocellulosic biofuels.</title>
        <authorList>
            <person name="Deangelis K.PhD."/>
        </authorList>
    </citation>
    <scope>NUCLEOTIDE SEQUENCE [LARGE SCALE GENOMIC DNA]</scope>
    <source>
        <strain evidence="13">128R</strain>
    </source>
</reference>
<feature type="transmembrane region" description="Helical" evidence="9">
    <location>
        <begin position="171"/>
        <end position="196"/>
    </location>
</feature>
<evidence type="ECO:0000256" key="6">
    <source>
        <dbReference type="ARBA" id="ARBA00022840"/>
    </source>
</evidence>
<dbReference type="InterPro" id="IPR033838">
    <property type="entry name" value="CvaB_peptidase"/>
</dbReference>
<dbReference type="SUPFAM" id="SSF90123">
    <property type="entry name" value="ABC transporter transmembrane region"/>
    <property type="match status" value="1"/>
</dbReference>
<dbReference type="InterPro" id="IPR036640">
    <property type="entry name" value="ABC1_TM_sf"/>
</dbReference>
<dbReference type="InterPro" id="IPR003439">
    <property type="entry name" value="ABC_transporter-like_ATP-bd"/>
</dbReference>
<evidence type="ECO:0000256" key="4">
    <source>
        <dbReference type="ARBA" id="ARBA00022692"/>
    </source>
</evidence>
<feature type="transmembrane region" description="Helical" evidence="9">
    <location>
        <begin position="208"/>
        <end position="228"/>
    </location>
</feature>
<evidence type="ECO:0000256" key="2">
    <source>
        <dbReference type="ARBA" id="ARBA00022448"/>
    </source>
</evidence>
<sequence>MEWTEQLHLNLHWRHRLPLIRQTEAAECGVACLAMVAGWHGYRIDLPSLRAKFNISMHGMTFAHLMECAQSLKLSGRAVRVELEELSQLAMPCILHWDLNHFVVLKRVRGHYIELHDPACGEVKMSLAQANRHFTGIALELTPTHDFDVGDERQKVRLTALIGKTVGLKAALARIFCFALALEVLALLSPLINQIVIDEVLVALDDSLLVLIVIAMLLMSATQTLIGLARQWATITMAVNFNMQWTANVFHHLLRLPIDWFEKRDIGNVSAKFDAVDTIQETLTTSILEALLDVLLVVGTLGMMLLYSVPLTLLALTAALIYGLLRVLWFRTLRKAAEDSWMAGTRESSHFLETLHGMLSLRVNGALTQRESAWRNLNIARRNSQLRENKLVIGYHIINTIIGSLVGAAVLWFGANAVLSGAFSIGMLVAYMSFQGRFSASINGLIDKLFAWRMLDVYNERLADIVLTPQEGGSRATEHVPVVFHVQTTDRPVVELENITFSYGQGDVNILAGAVLRIMPGEVVAIVGRSGCGKTTLAKLILGLYSPLAGRLRVFGIDHQHAAYTQTRQMIGAVMQEDRLFRGAILDNITFFSQSSDLAWAQHCAQLAQLHDDIIALPMGYQTLIGEMGSSLSGGQKQRLLLARALYKRPQLLILDEATSHLDVTNEIMIGNTLRNLGLTILLIAHRPETIASADRVVALDGGRLVPSSSIAK</sequence>
<feature type="transmembrane region" description="Helical" evidence="9">
    <location>
        <begin position="313"/>
        <end position="330"/>
    </location>
</feature>
<protein>
    <submittedName>
        <fullName evidence="13">ATP-binding cassette subfamily B protein RaxB</fullName>
    </submittedName>
</protein>
<comment type="subcellular location">
    <subcellularLocation>
        <location evidence="1">Cell membrane</location>
        <topology evidence="1">Multi-pass membrane protein</topology>
    </subcellularLocation>
</comment>
<keyword evidence="6 13" id="KW-0067">ATP-binding</keyword>
<evidence type="ECO:0000259" key="12">
    <source>
        <dbReference type="PROSITE" id="PS50990"/>
    </source>
</evidence>
<keyword evidence="5" id="KW-0547">Nucleotide-binding</keyword>
<evidence type="ECO:0000256" key="5">
    <source>
        <dbReference type="ARBA" id="ARBA00022741"/>
    </source>
</evidence>
<dbReference type="EMBL" id="VISQ01000001">
    <property type="protein sequence ID" value="TVZ70373.1"/>
    <property type="molecule type" value="Genomic_DNA"/>
</dbReference>
<keyword evidence="4 9" id="KW-0812">Transmembrane</keyword>
<dbReference type="PANTHER" id="PTHR24221:SF606">
    <property type="entry name" value="COLICIN V SECRETION-PROCESSING ATP-BINDING PROTEIN"/>
    <property type="match status" value="1"/>
</dbReference>
<organism evidence="13">
    <name type="scientific">Serratia fonticola</name>
    <dbReference type="NCBI Taxonomy" id="47917"/>
    <lineage>
        <taxon>Bacteria</taxon>
        <taxon>Pseudomonadati</taxon>
        <taxon>Pseudomonadota</taxon>
        <taxon>Gammaproteobacteria</taxon>
        <taxon>Enterobacterales</taxon>
        <taxon>Yersiniaceae</taxon>
        <taxon>Serratia</taxon>
    </lineage>
</organism>
<dbReference type="Gene3D" id="1.20.1560.10">
    <property type="entry name" value="ABC transporter type 1, transmembrane domain"/>
    <property type="match status" value="1"/>
</dbReference>
<dbReference type="InterPro" id="IPR003593">
    <property type="entry name" value="AAA+_ATPase"/>
</dbReference>
<comment type="caution">
    <text evidence="13">The sequence shown here is derived from an EMBL/GenBank/DDBJ whole genome shotgun (WGS) entry which is preliminary data.</text>
</comment>
<dbReference type="Pfam" id="PF00664">
    <property type="entry name" value="ABC_membrane"/>
    <property type="match status" value="1"/>
</dbReference>
<dbReference type="InterPro" id="IPR017871">
    <property type="entry name" value="ABC_transporter-like_CS"/>
</dbReference>
<name>A0A542CYJ0_SERFO</name>
<dbReference type="PROSITE" id="PS50929">
    <property type="entry name" value="ABC_TM1F"/>
    <property type="match status" value="1"/>
</dbReference>
<dbReference type="PANTHER" id="PTHR24221">
    <property type="entry name" value="ATP-BINDING CASSETTE SUB-FAMILY B"/>
    <property type="match status" value="1"/>
</dbReference>
<dbReference type="SMART" id="SM00382">
    <property type="entry name" value="AAA"/>
    <property type="match status" value="1"/>
</dbReference>
<dbReference type="GO" id="GO:0008234">
    <property type="term" value="F:cysteine-type peptidase activity"/>
    <property type="evidence" value="ECO:0007669"/>
    <property type="project" value="InterPro"/>
</dbReference>
<dbReference type="CDD" id="cd18567">
    <property type="entry name" value="ABC_6TM_CvaB_RaxB_like"/>
    <property type="match status" value="1"/>
</dbReference>
<keyword evidence="7 9" id="KW-1133">Transmembrane helix</keyword>
<proteinExistence type="predicted"/>
<keyword evidence="2" id="KW-0813">Transport</keyword>
<keyword evidence="8 9" id="KW-0472">Membrane</keyword>
<dbReference type="GO" id="GO:0005524">
    <property type="term" value="F:ATP binding"/>
    <property type="evidence" value="ECO:0007669"/>
    <property type="project" value="UniProtKB-KW"/>
</dbReference>
<evidence type="ECO:0000259" key="11">
    <source>
        <dbReference type="PROSITE" id="PS50929"/>
    </source>
</evidence>
<dbReference type="GO" id="GO:0005886">
    <property type="term" value="C:plasma membrane"/>
    <property type="evidence" value="ECO:0007669"/>
    <property type="project" value="UniProtKB-SubCell"/>
</dbReference>
<dbReference type="GO" id="GO:0140359">
    <property type="term" value="F:ABC-type transporter activity"/>
    <property type="evidence" value="ECO:0007669"/>
    <property type="project" value="InterPro"/>
</dbReference>
<evidence type="ECO:0000256" key="7">
    <source>
        <dbReference type="ARBA" id="ARBA00022989"/>
    </source>
</evidence>
<dbReference type="AlphaFoldDB" id="A0A542CYJ0"/>
<feature type="transmembrane region" description="Helical" evidence="9">
    <location>
        <begin position="391"/>
        <end position="411"/>
    </location>
</feature>
<dbReference type="PROSITE" id="PS50893">
    <property type="entry name" value="ABC_TRANSPORTER_2"/>
    <property type="match status" value="1"/>
</dbReference>
<feature type="domain" description="ABC transmembrane type-1" evidence="11">
    <location>
        <begin position="175"/>
        <end position="454"/>
    </location>
</feature>
<dbReference type="Pfam" id="PF03412">
    <property type="entry name" value="Peptidase_C39"/>
    <property type="match status" value="1"/>
</dbReference>
<evidence type="ECO:0000256" key="3">
    <source>
        <dbReference type="ARBA" id="ARBA00022475"/>
    </source>
</evidence>
<evidence type="ECO:0000259" key="10">
    <source>
        <dbReference type="PROSITE" id="PS50893"/>
    </source>
</evidence>
<dbReference type="GO" id="GO:0016887">
    <property type="term" value="F:ATP hydrolysis activity"/>
    <property type="evidence" value="ECO:0007669"/>
    <property type="project" value="InterPro"/>
</dbReference>
<dbReference type="InterPro" id="IPR005074">
    <property type="entry name" value="Peptidase_C39"/>
</dbReference>
<dbReference type="SUPFAM" id="SSF52540">
    <property type="entry name" value="P-loop containing nucleoside triphosphate hydrolases"/>
    <property type="match status" value="1"/>
</dbReference>
<feature type="domain" description="Peptidase C39" evidence="12">
    <location>
        <begin position="22"/>
        <end position="141"/>
    </location>
</feature>
<dbReference type="GO" id="GO:0034040">
    <property type="term" value="F:ATPase-coupled lipid transmembrane transporter activity"/>
    <property type="evidence" value="ECO:0007669"/>
    <property type="project" value="TreeGrafter"/>
</dbReference>
<dbReference type="OrthoDB" id="6828292at2"/>